<organism evidence="2 3">
    <name type="scientific">Pseudomonas panipatensis</name>
    <dbReference type="NCBI Taxonomy" id="428992"/>
    <lineage>
        <taxon>Bacteria</taxon>
        <taxon>Pseudomonadati</taxon>
        <taxon>Pseudomonadota</taxon>
        <taxon>Gammaproteobacteria</taxon>
        <taxon>Pseudomonadales</taxon>
        <taxon>Pseudomonadaceae</taxon>
        <taxon>Pseudomonas</taxon>
    </lineage>
</organism>
<dbReference type="STRING" id="428992.SAMN05216272_1215"/>
<gene>
    <name evidence="2" type="ORF">SAMN05216272_1215</name>
</gene>
<keyword evidence="1" id="KW-0472">Membrane</keyword>
<evidence type="ECO:0000313" key="2">
    <source>
        <dbReference type="EMBL" id="SDI76017.1"/>
    </source>
</evidence>
<name>A0A1G8N7L1_9PSED</name>
<evidence type="ECO:0000313" key="3">
    <source>
        <dbReference type="Proteomes" id="UP000199636"/>
    </source>
</evidence>
<dbReference type="Pfam" id="PF13289">
    <property type="entry name" value="SIR2_2"/>
    <property type="match status" value="1"/>
</dbReference>
<keyword evidence="1" id="KW-0812">Transmembrane</keyword>
<accession>A0A1G8N7L1</accession>
<dbReference type="OrthoDB" id="9812283at2"/>
<evidence type="ECO:0000256" key="1">
    <source>
        <dbReference type="SAM" id="Phobius"/>
    </source>
</evidence>
<dbReference type="AlphaFoldDB" id="A0A1G8N7L1"/>
<sequence>MTFTAIRGSTALADETELEAHLASLLRLENIGLLLGAGASVAAGGLTMITLWTRFVTECPGDAAWMAEHGFIREDATQLPSPVTPNFEHLIDSLEIALSDWTRQMSMFGNNPIDYAPGERELEENLSDLKKVKAALFRAVVSAALLRQEWWLSPSGVESDDDGLASQRTILQKLVSARQPGQSSPWVFTTNYDLAIEWAAESIDLQVSNGFLGTHTRRFSPQSFDLGFRNTQARGEARFGVYNIYLAKLHGSLTWKQESGQVFEVSAPLAHQRIEAFMAERGGEDLGLMVMPRAAKYMDTIGYVLGELFRRFAEFMSKPQSCLILCGYGFGDEHINRLIRSALLNPTLQLVIYSSGFNGDPADENLPPALRKLLSLKNPRITVVGGGSAHAYIDSLARHLPDPLIYDEDMRKFEKALREPRELHYEAAAPRIGQ</sequence>
<dbReference type="NCBIfam" id="NF042942">
    <property type="entry name" value="SIR2_antiphage"/>
    <property type="match status" value="1"/>
</dbReference>
<keyword evidence="1" id="KW-1133">Transmembrane helix</keyword>
<reference evidence="3" key="1">
    <citation type="submission" date="2016-10" db="EMBL/GenBank/DDBJ databases">
        <authorList>
            <person name="Varghese N."/>
            <person name="Submissions S."/>
        </authorList>
    </citation>
    <scope>NUCLEOTIDE SEQUENCE [LARGE SCALE GENOMIC DNA]</scope>
    <source>
        <strain evidence="3">CCM 7469</strain>
    </source>
</reference>
<protein>
    <submittedName>
        <fullName evidence="2">SIR2-like domain-containing protein</fullName>
    </submittedName>
</protein>
<proteinExistence type="predicted"/>
<dbReference type="Proteomes" id="UP000199636">
    <property type="component" value="Unassembled WGS sequence"/>
</dbReference>
<dbReference type="InterPro" id="IPR049977">
    <property type="entry name" value="SIR2-like_antiphage-assoc"/>
</dbReference>
<dbReference type="EMBL" id="FNDS01000021">
    <property type="protein sequence ID" value="SDI76017.1"/>
    <property type="molecule type" value="Genomic_DNA"/>
</dbReference>
<keyword evidence="3" id="KW-1185">Reference proteome</keyword>
<feature type="transmembrane region" description="Helical" evidence="1">
    <location>
        <begin position="31"/>
        <end position="52"/>
    </location>
</feature>